<reference evidence="3 4" key="1">
    <citation type="submission" date="2018-01" db="EMBL/GenBank/DDBJ databases">
        <authorList>
            <person name="Clerissi C."/>
        </authorList>
    </citation>
    <scope>NUCLEOTIDE SEQUENCE [LARGE SCALE GENOMIC DNA]</scope>
    <source>
        <strain evidence="3">Cupriavidus oxalaticus LMG 2235</strain>
    </source>
</reference>
<proteinExistence type="predicted"/>
<sequence length="80" mass="8865">MTTAQAPAATAAMPEGTEQREGVTYAQAMEIFERFLVADRNQAVPTIAVEMGIPYNTACRVLDGHIWPAARQYWVDRVLP</sequence>
<dbReference type="EMBL" id="OGUS01000131">
    <property type="protein sequence ID" value="SPC17375.1"/>
    <property type="molecule type" value="Genomic_DNA"/>
</dbReference>
<dbReference type="OrthoDB" id="9960038at2"/>
<feature type="region of interest" description="Disordered" evidence="1">
    <location>
        <begin position="1"/>
        <end position="21"/>
    </location>
</feature>
<evidence type="ECO:0000313" key="5">
    <source>
        <dbReference type="Proteomes" id="UP000623307"/>
    </source>
</evidence>
<evidence type="ECO:0000313" key="4">
    <source>
        <dbReference type="Proteomes" id="UP000256862"/>
    </source>
</evidence>
<dbReference type="RefSeq" id="WP_063238552.1">
    <property type="nucleotide sequence ID" value="NZ_CP069810.1"/>
</dbReference>
<keyword evidence="5" id="KW-1185">Reference proteome</keyword>
<evidence type="ECO:0000313" key="2">
    <source>
        <dbReference type="EMBL" id="QRQ95405.1"/>
    </source>
</evidence>
<name>A0A976BG66_9BURK</name>
<dbReference type="EMBL" id="CP069812">
    <property type="protein sequence ID" value="QRQ95405.1"/>
    <property type="molecule type" value="Genomic_DNA"/>
</dbReference>
<evidence type="ECO:0000313" key="3">
    <source>
        <dbReference type="EMBL" id="SPC17375.1"/>
    </source>
</evidence>
<gene>
    <name evidence="3" type="ORF">CO2235_90249</name>
    <name evidence="2" type="ORF">JTE92_18295</name>
</gene>
<dbReference type="Proteomes" id="UP000623307">
    <property type="component" value="Chromosome 2"/>
</dbReference>
<feature type="compositionally biased region" description="Low complexity" evidence="1">
    <location>
        <begin position="1"/>
        <end position="12"/>
    </location>
</feature>
<organism evidence="3 4">
    <name type="scientific">Cupriavidus oxalaticus</name>
    <dbReference type="NCBI Taxonomy" id="96344"/>
    <lineage>
        <taxon>Bacteria</taxon>
        <taxon>Pseudomonadati</taxon>
        <taxon>Pseudomonadota</taxon>
        <taxon>Betaproteobacteria</taxon>
        <taxon>Burkholderiales</taxon>
        <taxon>Burkholderiaceae</taxon>
        <taxon>Cupriavidus</taxon>
    </lineage>
</organism>
<accession>A0A976BG66</accession>
<reference evidence="2 5" key="2">
    <citation type="submission" date="2021-02" db="EMBL/GenBank/DDBJ databases">
        <title>Complete Genome Sequence of Cupriavidus oxalaticus Strain Ox1, a Soil Oxalate-Degrading Species.</title>
        <authorList>
            <person name="Palmieri F."/>
            <person name="Udriet P."/>
            <person name="Deuasquier M."/>
            <person name="Beaudoing E."/>
            <person name="Johnson S.L."/>
            <person name="Davenport K.W."/>
            <person name="Chain P.S."/>
            <person name="Bindschedler S."/>
            <person name="Junier P."/>
        </authorList>
    </citation>
    <scope>NUCLEOTIDE SEQUENCE [LARGE SCALE GENOMIC DNA]</scope>
    <source>
        <strain evidence="2 5">Ox1</strain>
    </source>
</reference>
<dbReference type="Proteomes" id="UP000256862">
    <property type="component" value="Chromosome CO2235"/>
</dbReference>
<dbReference type="GeneID" id="303491505"/>
<dbReference type="AlphaFoldDB" id="A0A976BG66"/>
<evidence type="ECO:0000256" key="1">
    <source>
        <dbReference type="SAM" id="MobiDB-lite"/>
    </source>
</evidence>
<protein>
    <submittedName>
        <fullName evidence="3">Uncharacterized protein</fullName>
    </submittedName>
</protein>